<dbReference type="OrthoDB" id="32625at2"/>
<dbReference type="AlphaFoldDB" id="A0A1B3Z6C0"/>
<proteinExistence type="inferred from homology"/>
<organism evidence="7 8">
    <name type="scientific">Sphingomonas panacis</name>
    <dbReference type="NCBI Taxonomy" id="1560345"/>
    <lineage>
        <taxon>Bacteria</taxon>
        <taxon>Pseudomonadati</taxon>
        <taxon>Pseudomonadota</taxon>
        <taxon>Alphaproteobacteria</taxon>
        <taxon>Sphingomonadales</taxon>
        <taxon>Sphingomonadaceae</taxon>
        <taxon>Sphingomonas</taxon>
    </lineage>
</organism>
<evidence type="ECO:0000313" key="7">
    <source>
        <dbReference type="EMBL" id="AOH82972.1"/>
    </source>
</evidence>
<dbReference type="Proteomes" id="UP000094256">
    <property type="component" value="Chromosome"/>
</dbReference>
<keyword evidence="8" id="KW-1185">Reference proteome</keyword>
<dbReference type="InterPro" id="IPR002716">
    <property type="entry name" value="PIN_dom"/>
</dbReference>
<comment type="cofactor">
    <cofactor evidence="5">
        <name>Mg(2+)</name>
        <dbReference type="ChEBI" id="CHEBI:18420"/>
    </cofactor>
</comment>
<evidence type="ECO:0000256" key="1">
    <source>
        <dbReference type="ARBA" id="ARBA00022649"/>
    </source>
</evidence>
<evidence type="ECO:0000256" key="5">
    <source>
        <dbReference type="HAMAP-Rule" id="MF_00265"/>
    </source>
</evidence>
<comment type="function">
    <text evidence="5">Toxic component of a toxin-antitoxin (TA) system. An RNase.</text>
</comment>
<feature type="domain" description="PIN" evidence="6">
    <location>
        <begin position="3"/>
        <end position="129"/>
    </location>
</feature>
<dbReference type="Pfam" id="PF01850">
    <property type="entry name" value="PIN"/>
    <property type="match status" value="1"/>
</dbReference>
<dbReference type="GO" id="GO:0016787">
    <property type="term" value="F:hydrolase activity"/>
    <property type="evidence" value="ECO:0007669"/>
    <property type="project" value="UniProtKB-KW"/>
</dbReference>
<dbReference type="GO" id="GO:0004540">
    <property type="term" value="F:RNA nuclease activity"/>
    <property type="evidence" value="ECO:0007669"/>
    <property type="project" value="InterPro"/>
</dbReference>
<sequence length="132" mass="14599">MTILVDASALVAIMTLEQDCDALIDALDQHERKLYCATGAWEAVRAVARIRLVDIVEAGQAIHRWFEDLGFQLVPIGEAEERLAIEAHRLYGKGTGHPARLNMGDCFAYACAKANNARLLYKGDDFSYTDLA</sequence>
<dbReference type="HAMAP" id="MF_00265">
    <property type="entry name" value="VapC_Nob1"/>
    <property type="match status" value="1"/>
</dbReference>
<keyword evidence="2 5" id="KW-0540">Nuclease</keyword>
<evidence type="ECO:0000256" key="2">
    <source>
        <dbReference type="ARBA" id="ARBA00022722"/>
    </source>
</evidence>
<comment type="similarity">
    <text evidence="5">Belongs to the PINc/VapC protein family.</text>
</comment>
<evidence type="ECO:0000256" key="3">
    <source>
        <dbReference type="ARBA" id="ARBA00022723"/>
    </source>
</evidence>
<keyword evidence="5" id="KW-0800">Toxin</keyword>
<keyword evidence="5" id="KW-0460">Magnesium</keyword>
<evidence type="ECO:0000313" key="8">
    <source>
        <dbReference type="Proteomes" id="UP000094256"/>
    </source>
</evidence>
<keyword evidence="4 5" id="KW-0378">Hydrolase</keyword>
<keyword evidence="3 5" id="KW-0479">Metal-binding</keyword>
<dbReference type="EMBL" id="CP014168">
    <property type="protein sequence ID" value="AOH82972.1"/>
    <property type="molecule type" value="Genomic_DNA"/>
</dbReference>
<dbReference type="STRING" id="1560345.AWL63_02230"/>
<gene>
    <name evidence="5" type="primary">vapC</name>
    <name evidence="7" type="ORF">AWL63_02230</name>
</gene>
<dbReference type="CDD" id="cd09871">
    <property type="entry name" value="PIN_MtVapC28-VapC30-like"/>
    <property type="match status" value="1"/>
</dbReference>
<name>A0A1B3Z6C0_9SPHN</name>
<dbReference type="KEGG" id="span:AWL63_02230"/>
<evidence type="ECO:0000259" key="6">
    <source>
        <dbReference type="Pfam" id="PF01850"/>
    </source>
</evidence>
<accession>A0A1B3Z6C0</accession>
<dbReference type="InterPro" id="IPR022907">
    <property type="entry name" value="VapC_family"/>
</dbReference>
<dbReference type="GO" id="GO:0090729">
    <property type="term" value="F:toxin activity"/>
    <property type="evidence" value="ECO:0007669"/>
    <property type="project" value="UniProtKB-KW"/>
</dbReference>
<reference evidence="7 8" key="1">
    <citation type="submission" date="2016-01" db="EMBL/GenBank/DDBJ databases">
        <title>Complete genome and mega plasmid sequence of Sphingomonas panacis DCY99 elicits systemic resistance in rice to Xanthomonas oryzae.</title>
        <authorList>
            <person name="Kim Y.J."/>
            <person name="Yang D.C."/>
            <person name="Sing P."/>
        </authorList>
    </citation>
    <scope>NUCLEOTIDE SEQUENCE [LARGE SCALE GENOMIC DNA]</scope>
    <source>
        <strain evidence="7 8">DCY99</strain>
    </source>
</reference>
<evidence type="ECO:0000256" key="4">
    <source>
        <dbReference type="ARBA" id="ARBA00022801"/>
    </source>
</evidence>
<feature type="binding site" evidence="5">
    <location>
        <position position="105"/>
    </location>
    <ligand>
        <name>Mg(2+)</name>
        <dbReference type="ChEBI" id="CHEBI:18420"/>
    </ligand>
</feature>
<dbReference type="GO" id="GO:0000287">
    <property type="term" value="F:magnesium ion binding"/>
    <property type="evidence" value="ECO:0007669"/>
    <property type="project" value="UniProtKB-UniRule"/>
</dbReference>
<dbReference type="RefSeq" id="WP_069203556.1">
    <property type="nucleotide sequence ID" value="NZ_CP014168.1"/>
</dbReference>
<dbReference type="SUPFAM" id="SSF88723">
    <property type="entry name" value="PIN domain-like"/>
    <property type="match status" value="1"/>
</dbReference>
<protein>
    <recommendedName>
        <fullName evidence="5">Ribonuclease VapC</fullName>
        <shortName evidence="5">RNase VapC</shortName>
        <ecNumber evidence="5">3.1.-.-</ecNumber>
    </recommendedName>
    <alternativeName>
        <fullName evidence="5">Toxin VapC</fullName>
    </alternativeName>
</protein>
<dbReference type="Gene3D" id="3.40.50.1010">
    <property type="entry name" value="5'-nuclease"/>
    <property type="match status" value="1"/>
</dbReference>
<dbReference type="InterPro" id="IPR029060">
    <property type="entry name" value="PIN-like_dom_sf"/>
</dbReference>
<dbReference type="EC" id="3.1.-.-" evidence="5"/>
<feature type="binding site" evidence="5">
    <location>
        <position position="6"/>
    </location>
    <ligand>
        <name>Mg(2+)</name>
        <dbReference type="ChEBI" id="CHEBI:18420"/>
    </ligand>
</feature>
<keyword evidence="1 5" id="KW-1277">Toxin-antitoxin system</keyword>